<keyword evidence="4" id="KW-0479">Metal-binding</keyword>
<dbReference type="RefSeq" id="WP_109088686.1">
    <property type="nucleotide sequence ID" value="NZ_QEXO01000002.1"/>
</dbReference>
<dbReference type="NCBIfam" id="TIGR00726">
    <property type="entry name" value="peptidoglycan editing factor PgeF"/>
    <property type="match status" value="1"/>
</dbReference>
<evidence type="ECO:0000256" key="8">
    <source>
        <dbReference type="ARBA" id="ARBA00048968"/>
    </source>
</evidence>
<protein>
    <recommendedName>
        <fullName evidence="10">Purine nucleoside phosphorylase</fullName>
    </recommendedName>
</protein>
<proteinExistence type="inferred from homology"/>
<reference evidence="11 12" key="2">
    <citation type="submission" date="2018-05" db="EMBL/GenBank/DDBJ databases">
        <authorList>
            <person name="Lanie J.A."/>
            <person name="Ng W.-L."/>
            <person name="Kazmierczak K.M."/>
            <person name="Andrzejewski T.M."/>
            <person name="Davidsen T.M."/>
            <person name="Wayne K.J."/>
            <person name="Tettelin H."/>
            <person name="Glass J.I."/>
            <person name="Rusch D."/>
            <person name="Podicherti R."/>
            <person name="Tsui H.-C.T."/>
            <person name="Winkler M.E."/>
        </authorList>
    </citation>
    <scope>NUCLEOTIDE SEQUENCE [LARGE SCALE GENOMIC DNA]</scope>
    <source>
        <strain evidence="11 12">YBY</strain>
    </source>
</reference>
<gene>
    <name evidence="11" type="primary">pgeF</name>
    <name evidence="11" type="ORF">DF183_06320</name>
</gene>
<evidence type="ECO:0000256" key="4">
    <source>
        <dbReference type="ARBA" id="ARBA00022723"/>
    </source>
</evidence>
<comment type="caution">
    <text evidence="11">The sequence shown here is derived from an EMBL/GenBank/DDBJ whole genome shotgun (WGS) entry which is preliminary data.</text>
</comment>
<dbReference type="InterPro" id="IPR038371">
    <property type="entry name" value="Cu_polyphenol_OxRdtase_sf"/>
</dbReference>
<keyword evidence="3" id="KW-0808">Transferase</keyword>
<comment type="catalytic activity">
    <reaction evidence="8">
        <text>adenosine + phosphate = alpha-D-ribose 1-phosphate + adenine</text>
        <dbReference type="Rhea" id="RHEA:27642"/>
        <dbReference type="ChEBI" id="CHEBI:16335"/>
        <dbReference type="ChEBI" id="CHEBI:16708"/>
        <dbReference type="ChEBI" id="CHEBI:43474"/>
        <dbReference type="ChEBI" id="CHEBI:57720"/>
        <dbReference type="EC" id="2.4.2.1"/>
    </reaction>
    <physiologicalReaction direction="left-to-right" evidence="8">
        <dbReference type="Rhea" id="RHEA:27643"/>
    </physiologicalReaction>
</comment>
<comment type="catalytic activity">
    <reaction evidence="1">
        <text>inosine + phosphate = alpha-D-ribose 1-phosphate + hypoxanthine</text>
        <dbReference type="Rhea" id="RHEA:27646"/>
        <dbReference type="ChEBI" id="CHEBI:17368"/>
        <dbReference type="ChEBI" id="CHEBI:17596"/>
        <dbReference type="ChEBI" id="CHEBI:43474"/>
        <dbReference type="ChEBI" id="CHEBI:57720"/>
        <dbReference type="EC" id="2.4.2.1"/>
    </reaction>
    <physiologicalReaction direction="left-to-right" evidence="1">
        <dbReference type="Rhea" id="RHEA:27647"/>
    </physiologicalReaction>
</comment>
<comment type="similarity">
    <text evidence="2 10">Belongs to the purine nucleoside phosphorylase YfiH/LACC1 family.</text>
</comment>
<evidence type="ECO:0000256" key="10">
    <source>
        <dbReference type="RuleBase" id="RU361274"/>
    </source>
</evidence>
<dbReference type="STRING" id="511.UZ73_05280"/>
<evidence type="ECO:0000256" key="9">
    <source>
        <dbReference type="ARBA" id="ARBA00049893"/>
    </source>
</evidence>
<evidence type="ECO:0000313" key="12">
    <source>
        <dbReference type="Proteomes" id="UP000245216"/>
    </source>
</evidence>
<dbReference type="SUPFAM" id="SSF64438">
    <property type="entry name" value="CNF1/YfiH-like putative cysteine hydrolases"/>
    <property type="match status" value="1"/>
</dbReference>
<evidence type="ECO:0000256" key="7">
    <source>
        <dbReference type="ARBA" id="ARBA00047989"/>
    </source>
</evidence>
<comment type="catalytic activity">
    <reaction evidence="7">
        <text>adenosine + H2O + H(+) = inosine + NH4(+)</text>
        <dbReference type="Rhea" id="RHEA:24408"/>
        <dbReference type="ChEBI" id="CHEBI:15377"/>
        <dbReference type="ChEBI" id="CHEBI:15378"/>
        <dbReference type="ChEBI" id="CHEBI:16335"/>
        <dbReference type="ChEBI" id="CHEBI:17596"/>
        <dbReference type="ChEBI" id="CHEBI:28938"/>
        <dbReference type="EC" id="3.5.4.4"/>
    </reaction>
    <physiologicalReaction direction="left-to-right" evidence="7">
        <dbReference type="Rhea" id="RHEA:24409"/>
    </physiologicalReaction>
</comment>
<dbReference type="Gene3D" id="3.60.140.10">
    <property type="entry name" value="CNF1/YfiH-like putative cysteine hydrolases"/>
    <property type="match status" value="1"/>
</dbReference>
<name>A0A2U2BJY7_ALCFA</name>
<reference evidence="11 12" key="1">
    <citation type="submission" date="2018-05" db="EMBL/GenBank/DDBJ databases">
        <title>Genome Sequence of an Efficient Indole-Degrading Bacterium, Alcaligenes sp.YBY.</title>
        <authorList>
            <person name="Yang B."/>
        </authorList>
    </citation>
    <scope>NUCLEOTIDE SEQUENCE [LARGE SCALE GENOMIC DNA]</scope>
    <source>
        <strain evidence="11 12">YBY</strain>
    </source>
</reference>
<dbReference type="InterPro" id="IPR003730">
    <property type="entry name" value="Cu_polyphenol_OxRdtase"/>
</dbReference>
<evidence type="ECO:0000313" key="11">
    <source>
        <dbReference type="EMBL" id="PWE14344.1"/>
    </source>
</evidence>
<dbReference type="GO" id="GO:0017061">
    <property type="term" value="F:S-methyl-5-thioadenosine phosphorylase activity"/>
    <property type="evidence" value="ECO:0007669"/>
    <property type="project" value="UniProtKB-EC"/>
</dbReference>
<dbReference type="PANTHER" id="PTHR30616">
    <property type="entry name" value="UNCHARACTERIZED PROTEIN YFIH"/>
    <property type="match status" value="1"/>
</dbReference>
<dbReference type="PANTHER" id="PTHR30616:SF2">
    <property type="entry name" value="PURINE NUCLEOSIDE PHOSPHORYLASE LACC1"/>
    <property type="match status" value="1"/>
</dbReference>
<evidence type="ECO:0000256" key="3">
    <source>
        <dbReference type="ARBA" id="ARBA00022679"/>
    </source>
</evidence>
<comment type="catalytic activity">
    <reaction evidence="9">
        <text>S-methyl-5'-thioadenosine + phosphate = 5-(methylsulfanyl)-alpha-D-ribose 1-phosphate + adenine</text>
        <dbReference type="Rhea" id="RHEA:11852"/>
        <dbReference type="ChEBI" id="CHEBI:16708"/>
        <dbReference type="ChEBI" id="CHEBI:17509"/>
        <dbReference type="ChEBI" id="CHEBI:43474"/>
        <dbReference type="ChEBI" id="CHEBI:58533"/>
        <dbReference type="EC" id="2.4.2.28"/>
    </reaction>
    <physiologicalReaction direction="left-to-right" evidence="9">
        <dbReference type="Rhea" id="RHEA:11853"/>
    </physiologicalReaction>
</comment>
<evidence type="ECO:0000256" key="1">
    <source>
        <dbReference type="ARBA" id="ARBA00000553"/>
    </source>
</evidence>
<evidence type="ECO:0000256" key="5">
    <source>
        <dbReference type="ARBA" id="ARBA00022801"/>
    </source>
</evidence>
<dbReference type="GO" id="GO:0005507">
    <property type="term" value="F:copper ion binding"/>
    <property type="evidence" value="ECO:0007669"/>
    <property type="project" value="TreeGrafter"/>
</dbReference>
<dbReference type="AlphaFoldDB" id="A0A2U2BJY7"/>
<keyword evidence="6" id="KW-0862">Zinc</keyword>
<sequence>MAHSKLIATVSGPEQAGLLYFCTTRAGGVSQDERDSLNLGLNTGDDPERVQVNRQRLADFLGSEPVWLAQVHGTEVLDADQDVLPAVPRQFDAAITTRRDRTLAILTADCLPVVIWDEQAQVLGVAHAGWRGLQAGVLERTWQAMTARCPQAQCWQAWIGPAISQEHFEVGQEVFDAYVLDEPELAAFFTQGKRPGKWQADLPGIARHRLEKLSPGKMTVHLSGLCTFQENDLFYSYRRSPLTGRQATIARLNPL</sequence>
<evidence type="ECO:0000256" key="2">
    <source>
        <dbReference type="ARBA" id="ARBA00007353"/>
    </source>
</evidence>
<organism evidence="11 12">
    <name type="scientific">Alcaligenes faecalis</name>
    <dbReference type="NCBI Taxonomy" id="511"/>
    <lineage>
        <taxon>Bacteria</taxon>
        <taxon>Pseudomonadati</taxon>
        <taxon>Pseudomonadota</taxon>
        <taxon>Betaproteobacteria</taxon>
        <taxon>Burkholderiales</taxon>
        <taxon>Alcaligenaceae</taxon>
        <taxon>Alcaligenes</taxon>
    </lineage>
</organism>
<keyword evidence="5" id="KW-0378">Hydrolase</keyword>
<dbReference type="InterPro" id="IPR011324">
    <property type="entry name" value="Cytotoxic_necrot_fac-like_cat"/>
</dbReference>
<accession>A0A2U2BJY7</accession>
<dbReference type="GO" id="GO:0016787">
    <property type="term" value="F:hydrolase activity"/>
    <property type="evidence" value="ECO:0007669"/>
    <property type="project" value="UniProtKB-KW"/>
</dbReference>
<dbReference type="Pfam" id="PF02578">
    <property type="entry name" value="Cu-oxidase_4"/>
    <property type="match status" value="1"/>
</dbReference>
<dbReference type="EMBL" id="QEXO01000002">
    <property type="protein sequence ID" value="PWE14344.1"/>
    <property type="molecule type" value="Genomic_DNA"/>
</dbReference>
<dbReference type="CDD" id="cd16833">
    <property type="entry name" value="YfiH"/>
    <property type="match status" value="1"/>
</dbReference>
<dbReference type="Proteomes" id="UP000245216">
    <property type="component" value="Unassembled WGS sequence"/>
</dbReference>
<evidence type="ECO:0000256" key="6">
    <source>
        <dbReference type="ARBA" id="ARBA00022833"/>
    </source>
</evidence>